<comment type="similarity">
    <text evidence="1">Belongs to the peptidase S1C family.</text>
</comment>
<feature type="chain" id="PRO_5030580149" evidence="5">
    <location>
        <begin position="21"/>
        <end position="391"/>
    </location>
</feature>
<protein>
    <submittedName>
        <fullName evidence="7">S1-C subfamily serine protease</fullName>
    </submittedName>
</protein>
<dbReference type="PANTHER" id="PTHR43343">
    <property type="entry name" value="PEPTIDASE S12"/>
    <property type="match status" value="1"/>
</dbReference>
<dbReference type="Pfam" id="PF13180">
    <property type="entry name" value="PDZ_2"/>
    <property type="match status" value="1"/>
</dbReference>
<dbReference type="PRINTS" id="PR00834">
    <property type="entry name" value="PROTEASES2C"/>
</dbReference>
<evidence type="ECO:0000313" key="8">
    <source>
        <dbReference type="Proteomes" id="UP000525389"/>
    </source>
</evidence>
<evidence type="ECO:0000313" key="7">
    <source>
        <dbReference type="EMBL" id="MBB5232713.1"/>
    </source>
</evidence>
<evidence type="ECO:0000256" key="5">
    <source>
        <dbReference type="SAM" id="SignalP"/>
    </source>
</evidence>
<reference evidence="7 8" key="1">
    <citation type="submission" date="2020-08" db="EMBL/GenBank/DDBJ databases">
        <title>Genomic Encyclopedia of Type Strains, Phase IV (KMG-IV): sequencing the most valuable type-strain genomes for metagenomic binning, comparative biology and taxonomic classification.</title>
        <authorList>
            <person name="Goeker M."/>
        </authorList>
    </citation>
    <scope>NUCLEOTIDE SEQUENCE [LARGE SCALE GENOMIC DNA]</scope>
    <source>
        <strain evidence="7 8">DSM 101791</strain>
    </source>
</reference>
<dbReference type="AlphaFoldDB" id="A0A7W8LNG8"/>
<dbReference type="InterPro" id="IPR009003">
    <property type="entry name" value="Peptidase_S1_PA"/>
</dbReference>
<dbReference type="GO" id="GO:0004252">
    <property type="term" value="F:serine-type endopeptidase activity"/>
    <property type="evidence" value="ECO:0007669"/>
    <property type="project" value="InterPro"/>
</dbReference>
<name>A0A7W8LNG8_9DEIO</name>
<feature type="domain" description="PDZ" evidence="6">
    <location>
        <begin position="269"/>
        <end position="371"/>
    </location>
</feature>
<feature type="signal peptide" evidence="5">
    <location>
        <begin position="1"/>
        <end position="20"/>
    </location>
</feature>
<evidence type="ECO:0000256" key="1">
    <source>
        <dbReference type="ARBA" id="ARBA00010541"/>
    </source>
</evidence>
<keyword evidence="5" id="KW-0732">Signal</keyword>
<dbReference type="InterPro" id="IPR036034">
    <property type="entry name" value="PDZ_sf"/>
</dbReference>
<dbReference type="GO" id="GO:0006508">
    <property type="term" value="P:proteolysis"/>
    <property type="evidence" value="ECO:0007669"/>
    <property type="project" value="UniProtKB-KW"/>
</dbReference>
<dbReference type="Proteomes" id="UP000525389">
    <property type="component" value="Unassembled WGS sequence"/>
</dbReference>
<dbReference type="PANTHER" id="PTHR43343:SF3">
    <property type="entry name" value="PROTEASE DO-LIKE 8, CHLOROPLASTIC"/>
    <property type="match status" value="1"/>
</dbReference>
<dbReference type="InterPro" id="IPR001940">
    <property type="entry name" value="Peptidase_S1C"/>
</dbReference>
<proteinExistence type="inferred from homology"/>
<dbReference type="SUPFAM" id="SSF50494">
    <property type="entry name" value="Trypsin-like serine proteases"/>
    <property type="match status" value="1"/>
</dbReference>
<accession>A0A7W8LNG8</accession>
<dbReference type="Gene3D" id="2.40.10.10">
    <property type="entry name" value="Trypsin-like serine proteases"/>
    <property type="match status" value="2"/>
</dbReference>
<comment type="caution">
    <text evidence="7">The sequence shown here is derived from an EMBL/GenBank/DDBJ whole genome shotgun (WGS) entry which is preliminary data.</text>
</comment>
<dbReference type="PROSITE" id="PS50106">
    <property type="entry name" value="PDZ"/>
    <property type="match status" value="1"/>
</dbReference>
<dbReference type="SMART" id="SM00228">
    <property type="entry name" value="PDZ"/>
    <property type="match status" value="1"/>
</dbReference>
<organism evidence="7 8">
    <name type="scientific">Deinococcus budaensis</name>
    <dbReference type="NCBI Taxonomy" id="1665626"/>
    <lineage>
        <taxon>Bacteria</taxon>
        <taxon>Thermotogati</taxon>
        <taxon>Deinococcota</taxon>
        <taxon>Deinococci</taxon>
        <taxon>Deinococcales</taxon>
        <taxon>Deinococcaceae</taxon>
        <taxon>Deinococcus</taxon>
    </lineage>
</organism>
<keyword evidence="8" id="KW-1185">Reference proteome</keyword>
<evidence type="ECO:0000259" key="6">
    <source>
        <dbReference type="PROSITE" id="PS50106"/>
    </source>
</evidence>
<dbReference type="Pfam" id="PF13365">
    <property type="entry name" value="Trypsin_2"/>
    <property type="match status" value="1"/>
</dbReference>
<dbReference type="Gene3D" id="2.30.42.10">
    <property type="match status" value="1"/>
</dbReference>
<dbReference type="EMBL" id="JACHFN010000001">
    <property type="protein sequence ID" value="MBB5232713.1"/>
    <property type="molecule type" value="Genomic_DNA"/>
</dbReference>
<evidence type="ECO:0000256" key="3">
    <source>
        <dbReference type="ARBA" id="ARBA00022801"/>
    </source>
</evidence>
<feature type="region of interest" description="Disordered" evidence="4">
    <location>
        <begin position="62"/>
        <end position="81"/>
    </location>
</feature>
<sequence>MSRTLVLTLLLSLVPSLAAAQTAPSLPAGASPASLPAAEQATVNVIDRALGSVLYITTAAPSSGQGTFSSPLFADPREEGDQGTGSGFFIDAQGFALTNYHVVEGATRITVNLRGSRQDFSARVVGTAPDYDLALIQVQGVPAGLIRPLPFGDSDALRVGQTTIALGAPFGLQFSATSGIVSAVERSVPTGVRQIAQNAIQTDAAVNPGNSGGPLLDSSGRVIGINTQILSPAGAATGIGQSAGVGFAVPSNVAQRLLPGLRAGRTIVGPVIGVTLTPFELTDLSEQAREQYRLPRAGALVSQVQPGGPAAQAGVRGGAARVQTPLGAVFLGGDVITAANGQLVETNADLREFLFGRQAGERVTLTVNRAGQTLTLPVTLAAGTPPPAGNR</sequence>
<evidence type="ECO:0000256" key="4">
    <source>
        <dbReference type="SAM" id="MobiDB-lite"/>
    </source>
</evidence>
<evidence type="ECO:0000256" key="2">
    <source>
        <dbReference type="ARBA" id="ARBA00022670"/>
    </source>
</evidence>
<dbReference type="RefSeq" id="WP_343057551.1">
    <property type="nucleotide sequence ID" value="NZ_JACHFN010000001.1"/>
</dbReference>
<dbReference type="InterPro" id="IPR043504">
    <property type="entry name" value="Peptidase_S1_PA_chymotrypsin"/>
</dbReference>
<dbReference type="InterPro" id="IPR001478">
    <property type="entry name" value="PDZ"/>
</dbReference>
<gene>
    <name evidence="7" type="ORF">HNQ09_000130</name>
</gene>
<dbReference type="InterPro" id="IPR051201">
    <property type="entry name" value="Chloro_Bact_Ser_Proteases"/>
</dbReference>
<dbReference type="SUPFAM" id="SSF50156">
    <property type="entry name" value="PDZ domain-like"/>
    <property type="match status" value="1"/>
</dbReference>
<keyword evidence="3" id="KW-0378">Hydrolase</keyword>
<keyword evidence="2 7" id="KW-0645">Protease</keyword>